<proteinExistence type="predicted"/>
<dbReference type="InterPro" id="IPR050445">
    <property type="entry name" value="Bact_polysacc_biosynth/exp"/>
</dbReference>
<dbReference type="PANTHER" id="PTHR32309">
    <property type="entry name" value="TYROSINE-PROTEIN KINASE"/>
    <property type="match status" value="1"/>
</dbReference>
<keyword evidence="1" id="KW-1133">Transmembrane helix</keyword>
<protein>
    <recommendedName>
        <fullName evidence="4">Lipopolysaccharide biosynthesis protein</fullName>
    </recommendedName>
</protein>
<sequence length="368" mass="41053">MNTPNQINAPVVPGNNLPPDQLSPKEVFARAKNFKHIIKRNWLLLVGLIAISGTIGYIIDATSRKKITYAAKIVFNLGGGGGGNQMADLGALASAFGLGQAAPEASLFTGENFMLYTKSIPVLEKTLMKTVVINDTSYLLVNYYIKHSGILDKEWEENEPLRKFRFKEAKERVNYDELEVAAMSGILGRLEGEMSIKQVDRKSSFMALVAEMESIELAKAFVENHIVTIENDYRQKQTKKTQEMKTFLKRRVDSLFAVLSGTEDKLASYLNQNQQVVVAEGQLRQSRLNRSSTFLTQQYYTAVSSLDNLQLSLIREQPLFTIIEPVTLPLYTTIPAKIAMQAGFAIGLVLGIVIIFIRETLRSMSTNS</sequence>
<dbReference type="Proteomes" id="UP000606008">
    <property type="component" value="Unassembled WGS sequence"/>
</dbReference>
<reference evidence="3" key="1">
    <citation type="submission" date="2019-09" db="EMBL/GenBank/DDBJ databases">
        <authorList>
            <person name="Jung D.-H."/>
        </authorList>
    </citation>
    <scope>NUCLEOTIDE SEQUENCE [LARGE SCALE GENOMIC DNA]</scope>
    <source>
        <strain evidence="3">JA-25</strain>
    </source>
</reference>
<evidence type="ECO:0000256" key="1">
    <source>
        <dbReference type="SAM" id="Phobius"/>
    </source>
</evidence>
<evidence type="ECO:0000313" key="3">
    <source>
        <dbReference type="Proteomes" id="UP000606008"/>
    </source>
</evidence>
<reference evidence="3" key="2">
    <citation type="submission" date="2023-07" db="EMBL/GenBank/DDBJ databases">
        <authorList>
            <person name="Jung D.-H."/>
        </authorList>
    </citation>
    <scope>NUCLEOTIDE SEQUENCE [LARGE SCALE GENOMIC DNA]</scope>
    <source>
        <strain evidence="3">JA-25</strain>
    </source>
</reference>
<keyword evidence="1" id="KW-0472">Membrane</keyword>
<gene>
    <name evidence="2" type="ORF">F7231_21145</name>
</gene>
<dbReference type="EMBL" id="WAEL01000008">
    <property type="protein sequence ID" value="NID12690.1"/>
    <property type="molecule type" value="Genomic_DNA"/>
</dbReference>
<feature type="transmembrane region" description="Helical" evidence="1">
    <location>
        <begin position="338"/>
        <end position="357"/>
    </location>
</feature>
<dbReference type="PANTHER" id="PTHR32309:SF31">
    <property type="entry name" value="CAPSULAR EXOPOLYSACCHARIDE FAMILY"/>
    <property type="match status" value="1"/>
</dbReference>
<accession>A0ABX0QNG7</accession>
<comment type="caution">
    <text evidence="2">The sequence shown here is derived from an EMBL/GenBank/DDBJ whole genome shotgun (WGS) entry which is preliminary data.</text>
</comment>
<evidence type="ECO:0000313" key="2">
    <source>
        <dbReference type="EMBL" id="NID12690.1"/>
    </source>
</evidence>
<organism evidence="2 3">
    <name type="scientific">Fibrivirga algicola</name>
    <dbReference type="NCBI Taxonomy" id="2950420"/>
    <lineage>
        <taxon>Bacteria</taxon>
        <taxon>Pseudomonadati</taxon>
        <taxon>Bacteroidota</taxon>
        <taxon>Cytophagia</taxon>
        <taxon>Cytophagales</taxon>
        <taxon>Spirosomataceae</taxon>
        <taxon>Fibrivirga</taxon>
    </lineage>
</organism>
<evidence type="ECO:0008006" key="4">
    <source>
        <dbReference type="Google" id="ProtNLM"/>
    </source>
</evidence>
<keyword evidence="3" id="KW-1185">Reference proteome</keyword>
<keyword evidence="1" id="KW-0812">Transmembrane</keyword>
<name>A0ABX0QNG7_9BACT</name>
<dbReference type="RefSeq" id="WP_085412830.1">
    <property type="nucleotide sequence ID" value="NZ_WAEL01000008.1"/>
</dbReference>
<feature type="transmembrane region" description="Helical" evidence="1">
    <location>
        <begin position="42"/>
        <end position="59"/>
    </location>
</feature>